<protein>
    <submittedName>
        <fullName evidence="2">Diguanylate phosphodiesterase</fullName>
    </submittedName>
</protein>
<dbReference type="OrthoDB" id="23692at2"/>
<proteinExistence type="predicted"/>
<dbReference type="SUPFAM" id="SSF141868">
    <property type="entry name" value="EAL domain-like"/>
    <property type="match status" value="1"/>
</dbReference>
<evidence type="ECO:0000313" key="2">
    <source>
        <dbReference type="EMBL" id="ADB53659.1"/>
    </source>
</evidence>
<name>D3FEG7_CONWI</name>
<dbReference type="InterPro" id="IPR035919">
    <property type="entry name" value="EAL_sf"/>
</dbReference>
<dbReference type="eggNOG" id="COG2200">
    <property type="taxonomic scope" value="Bacteria"/>
</dbReference>
<dbReference type="PANTHER" id="PTHR33121">
    <property type="entry name" value="CYCLIC DI-GMP PHOSPHODIESTERASE PDEF"/>
    <property type="match status" value="1"/>
</dbReference>
<dbReference type="GO" id="GO:0071111">
    <property type="term" value="F:cyclic-guanylate-specific phosphodiesterase activity"/>
    <property type="evidence" value="ECO:0007669"/>
    <property type="project" value="InterPro"/>
</dbReference>
<organism evidence="2 3">
    <name type="scientific">Conexibacter woesei (strain DSM 14684 / CCUG 47730 / CIP 108061 / JCM 11494 / NBRC 100937 / ID131577)</name>
    <dbReference type="NCBI Taxonomy" id="469383"/>
    <lineage>
        <taxon>Bacteria</taxon>
        <taxon>Bacillati</taxon>
        <taxon>Actinomycetota</taxon>
        <taxon>Thermoleophilia</taxon>
        <taxon>Solirubrobacterales</taxon>
        <taxon>Conexibacteraceae</taxon>
        <taxon>Conexibacter</taxon>
    </lineage>
</organism>
<dbReference type="HOGENOM" id="CLU_015702_3_1_11"/>
<sequence length="392" mass="42097">MARANGGDQAPDRTSGAEFSVSHLIDRRGRCRLAYEPVADLARGVICGYEALARFPEAVSHERWQEAAAQRGLEPDLDAFVVSSVLAAMESLPDDCFLSFNISSEALLRAPVMAVLRRADRLDRLVVELSSSVASHDEQALVEAVAMLRAAGAAIAVDDVGGGYATLRHITVVRPEFVKLDAALVQGLQRDDAKHAMVEAIGNLASQLDAWIVAQGVGEVAELDALIQLRVPLAQGPLIGVRTKTLTRVGFPLAAYVRERGAAATRPSALIALLERPLPIERDAVRETFARAFADDPALHHLPIVDARRCPVGMLERAAFERGEPPAGDVLLVAPSSSIPEVARRAVLRPLATRFHPVICCDVGGRYVGIVRIERLVAALAAARDPRPLATR</sequence>
<dbReference type="InterPro" id="IPR050706">
    <property type="entry name" value="Cyclic-di-GMP_PDE-like"/>
</dbReference>
<feature type="domain" description="EAL" evidence="1">
    <location>
        <begin position="14"/>
        <end position="256"/>
    </location>
</feature>
<dbReference type="AlphaFoldDB" id="D3FEG7"/>
<dbReference type="KEGG" id="cwo:Cwoe_5253"/>
<dbReference type="STRING" id="469383.Cwoe_5253"/>
<keyword evidence="3" id="KW-1185">Reference proteome</keyword>
<dbReference type="Pfam" id="PF00563">
    <property type="entry name" value="EAL"/>
    <property type="match status" value="1"/>
</dbReference>
<accession>D3FEG7</accession>
<dbReference type="SMART" id="SM00052">
    <property type="entry name" value="EAL"/>
    <property type="match status" value="1"/>
</dbReference>
<dbReference type="InterPro" id="IPR001633">
    <property type="entry name" value="EAL_dom"/>
</dbReference>
<dbReference type="CDD" id="cd01948">
    <property type="entry name" value="EAL"/>
    <property type="match status" value="1"/>
</dbReference>
<reference evidence="3" key="2">
    <citation type="submission" date="2010-01" db="EMBL/GenBank/DDBJ databases">
        <title>The complete genome of Conexibacter woesei DSM 14684.</title>
        <authorList>
            <consortium name="US DOE Joint Genome Institute (JGI-PGF)"/>
            <person name="Lucas S."/>
            <person name="Copeland A."/>
            <person name="Lapidus A."/>
            <person name="Glavina del Rio T."/>
            <person name="Dalin E."/>
            <person name="Tice H."/>
            <person name="Bruce D."/>
            <person name="Goodwin L."/>
            <person name="Pitluck S."/>
            <person name="Kyrpides N."/>
            <person name="Mavromatis K."/>
            <person name="Ivanova N."/>
            <person name="Mikhailova N."/>
            <person name="Chertkov O."/>
            <person name="Brettin T."/>
            <person name="Detter J.C."/>
            <person name="Han C."/>
            <person name="Larimer F."/>
            <person name="Land M."/>
            <person name="Hauser L."/>
            <person name="Markowitz V."/>
            <person name="Cheng J.-F."/>
            <person name="Hugenholtz P."/>
            <person name="Woyke T."/>
            <person name="Wu D."/>
            <person name="Pukall R."/>
            <person name="Steenblock K."/>
            <person name="Schneider S."/>
            <person name="Klenk H.-P."/>
            <person name="Eisen J.A."/>
        </authorList>
    </citation>
    <scope>NUCLEOTIDE SEQUENCE [LARGE SCALE GENOMIC DNA]</scope>
    <source>
        <strain evidence="3">DSM 14684 / CIP 108061 / JCM 11494 / NBRC 100937 / ID131577</strain>
    </source>
</reference>
<dbReference type="RefSeq" id="WP_012936710.1">
    <property type="nucleotide sequence ID" value="NC_013739.1"/>
</dbReference>
<gene>
    <name evidence="2" type="ordered locus">Cwoe_5253</name>
</gene>
<dbReference type="Gene3D" id="3.20.20.450">
    <property type="entry name" value="EAL domain"/>
    <property type="match status" value="1"/>
</dbReference>
<reference evidence="2 3" key="1">
    <citation type="journal article" date="2010" name="Stand. Genomic Sci.">
        <title>Complete genome sequence of Conexibacter woesei type strain (ID131577).</title>
        <authorList>
            <person name="Pukall R."/>
            <person name="Lapidus A."/>
            <person name="Glavina Del Rio T."/>
            <person name="Copeland A."/>
            <person name="Tice H."/>
            <person name="Cheng J.-F."/>
            <person name="Lucas S."/>
            <person name="Chen F."/>
            <person name="Nolan M."/>
            <person name="Bruce D."/>
            <person name="Goodwin L."/>
            <person name="Pitluck S."/>
            <person name="Mavromatis K."/>
            <person name="Ivanova N."/>
            <person name="Ovchinnikova G."/>
            <person name="Pati A."/>
            <person name="Chen A."/>
            <person name="Palaniappan K."/>
            <person name="Land M."/>
            <person name="Hauser L."/>
            <person name="Chang Y.-J."/>
            <person name="Jeffries C.D."/>
            <person name="Chain P."/>
            <person name="Meincke L."/>
            <person name="Sims D."/>
            <person name="Brettin T."/>
            <person name="Detter J.C."/>
            <person name="Rohde M."/>
            <person name="Goeker M."/>
            <person name="Bristow J."/>
            <person name="Eisen J.A."/>
            <person name="Markowitz V."/>
            <person name="Kyrpides N.C."/>
            <person name="Klenk H.-P."/>
            <person name="Hugenholtz P."/>
        </authorList>
    </citation>
    <scope>NUCLEOTIDE SEQUENCE [LARGE SCALE GENOMIC DNA]</scope>
    <source>
        <strain evidence="3">DSM 14684 / CIP 108061 / JCM 11494 / NBRC 100937 / ID131577</strain>
    </source>
</reference>
<dbReference type="EMBL" id="CP001854">
    <property type="protein sequence ID" value="ADB53659.1"/>
    <property type="molecule type" value="Genomic_DNA"/>
</dbReference>
<dbReference type="PROSITE" id="PS50883">
    <property type="entry name" value="EAL"/>
    <property type="match status" value="1"/>
</dbReference>
<evidence type="ECO:0000259" key="1">
    <source>
        <dbReference type="PROSITE" id="PS50883"/>
    </source>
</evidence>
<dbReference type="Proteomes" id="UP000008229">
    <property type="component" value="Chromosome"/>
</dbReference>
<dbReference type="PANTHER" id="PTHR33121:SF76">
    <property type="entry name" value="SIGNALING PROTEIN"/>
    <property type="match status" value="1"/>
</dbReference>
<evidence type="ECO:0000313" key="3">
    <source>
        <dbReference type="Proteomes" id="UP000008229"/>
    </source>
</evidence>